<dbReference type="Proteomes" id="UP001185659">
    <property type="component" value="Unassembled WGS sequence"/>
</dbReference>
<keyword evidence="2" id="KW-1185">Reference proteome</keyword>
<dbReference type="EMBL" id="JAWLIP010000003">
    <property type="protein sequence ID" value="MDV6226311.1"/>
    <property type="molecule type" value="Genomic_DNA"/>
</dbReference>
<dbReference type="RefSeq" id="WP_317560993.1">
    <property type="nucleotide sequence ID" value="NZ_JAWLIP010000003.1"/>
</dbReference>
<comment type="caution">
    <text evidence="1">The sequence shown here is derived from an EMBL/GenBank/DDBJ whole genome shotgun (WGS) entry which is preliminary data.</text>
</comment>
<evidence type="ECO:0000313" key="1">
    <source>
        <dbReference type="EMBL" id="MDV6226311.1"/>
    </source>
</evidence>
<proteinExistence type="predicted"/>
<name>A0ABU4AJK2_9HYPH</name>
<organism evidence="1 2">
    <name type="scientific">Nitratireductor aquimarinus</name>
    <dbReference type="NCBI Taxonomy" id="889300"/>
    <lineage>
        <taxon>Bacteria</taxon>
        <taxon>Pseudomonadati</taxon>
        <taxon>Pseudomonadota</taxon>
        <taxon>Alphaproteobacteria</taxon>
        <taxon>Hyphomicrobiales</taxon>
        <taxon>Phyllobacteriaceae</taxon>
        <taxon>Nitratireductor</taxon>
    </lineage>
</organism>
<reference evidence="1 2" key="1">
    <citation type="submission" date="2023-10" db="EMBL/GenBank/DDBJ databases">
        <authorList>
            <person name="Venkata Ramana C."/>
            <person name="Sasikala C."/>
            <person name="Dhurka M."/>
        </authorList>
    </citation>
    <scope>NUCLEOTIDE SEQUENCE [LARGE SCALE GENOMIC DNA]</scope>
    <source>
        <strain evidence="1 2">KCTC 32151</strain>
    </source>
</reference>
<sequence>MSANTTHADLECPVFDVVDMAHVTLEIIHGLLEGHRVSNQVTLTARQADTGLYAARLMLEKAEEVKRVWEEVQGALMQGCAS</sequence>
<protein>
    <submittedName>
        <fullName evidence="1">Uncharacterized protein</fullName>
    </submittedName>
</protein>
<gene>
    <name evidence="1" type="ORF">R2G56_08435</name>
</gene>
<accession>A0ABU4AJK2</accession>
<evidence type="ECO:0000313" key="2">
    <source>
        <dbReference type="Proteomes" id="UP001185659"/>
    </source>
</evidence>